<gene>
    <name evidence="3" type="ORF">BINO364_LOCUS11025</name>
</gene>
<dbReference type="EMBL" id="OV170225">
    <property type="protein sequence ID" value="CAH0725440.1"/>
    <property type="molecule type" value="Genomic_DNA"/>
</dbReference>
<evidence type="ECO:0000313" key="4">
    <source>
        <dbReference type="Proteomes" id="UP000838878"/>
    </source>
</evidence>
<proteinExistence type="predicted"/>
<name>A0A8J9VR79_9NEOP</name>
<dbReference type="InterPro" id="IPR018379">
    <property type="entry name" value="BEN_domain"/>
</dbReference>
<feature type="compositionally biased region" description="Basic and acidic residues" evidence="1">
    <location>
        <begin position="1"/>
        <end position="10"/>
    </location>
</feature>
<reference evidence="3" key="1">
    <citation type="submission" date="2021-12" db="EMBL/GenBank/DDBJ databases">
        <authorList>
            <person name="Martin H S."/>
        </authorList>
    </citation>
    <scope>NUCLEOTIDE SEQUENCE</scope>
</reference>
<dbReference type="OrthoDB" id="10071220at2759"/>
<dbReference type="Proteomes" id="UP000838878">
    <property type="component" value="Chromosome 5"/>
</dbReference>
<organism evidence="3 4">
    <name type="scientific">Brenthis ino</name>
    <name type="common">lesser marbled fritillary</name>
    <dbReference type="NCBI Taxonomy" id="405034"/>
    <lineage>
        <taxon>Eukaryota</taxon>
        <taxon>Metazoa</taxon>
        <taxon>Ecdysozoa</taxon>
        <taxon>Arthropoda</taxon>
        <taxon>Hexapoda</taxon>
        <taxon>Insecta</taxon>
        <taxon>Pterygota</taxon>
        <taxon>Neoptera</taxon>
        <taxon>Endopterygota</taxon>
        <taxon>Lepidoptera</taxon>
        <taxon>Glossata</taxon>
        <taxon>Ditrysia</taxon>
        <taxon>Papilionoidea</taxon>
        <taxon>Nymphalidae</taxon>
        <taxon>Heliconiinae</taxon>
        <taxon>Argynnini</taxon>
        <taxon>Brenthis</taxon>
    </lineage>
</organism>
<feature type="region of interest" description="Disordered" evidence="1">
    <location>
        <begin position="75"/>
        <end position="116"/>
    </location>
</feature>
<feature type="region of interest" description="Disordered" evidence="1">
    <location>
        <begin position="1"/>
        <end position="32"/>
    </location>
</feature>
<feature type="compositionally biased region" description="Polar residues" evidence="1">
    <location>
        <begin position="88"/>
        <end position="115"/>
    </location>
</feature>
<evidence type="ECO:0000313" key="3">
    <source>
        <dbReference type="EMBL" id="CAH0725440.1"/>
    </source>
</evidence>
<protein>
    <recommendedName>
        <fullName evidence="2">BEN domain-containing protein</fullName>
    </recommendedName>
</protein>
<dbReference type="Pfam" id="PF10523">
    <property type="entry name" value="BEN"/>
    <property type="match status" value="1"/>
</dbReference>
<sequence>MSGREEDPKPPRIQSCSRLRYRSSQETRHPTTAATISLAQRTLKSVPIGPRDHHVTKYTQSPASKDHEEILYHEMSTNEDPVEPINDVKSTGITSGSSCADRSPAAQSSMSPNHQTHPRAVLDQEMLDDLATITQTTLSLTNNLPPEFPQATEQNAEKKHKNLWRFILPPEYDPHDTRWTLKYPQHLPGLVELMPQTGIYVSCGDLKYCQLVSKDCKSLARRLLTEVFNRKALSVCLSMSEKAQDSNNVGSNVRPGLDDHASIVLLNFVLDHGLQHGWNTDLQPILNTLHSKIQEIRFNTV</sequence>
<dbReference type="GO" id="GO:0003677">
    <property type="term" value="F:DNA binding"/>
    <property type="evidence" value="ECO:0007669"/>
    <property type="project" value="InterPro"/>
</dbReference>
<feature type="domain" description="BEN" evidence="2">
    <location>
        <begin position="218"/>
        <end position="292"/>
    </location>
</feature>
<dbReference type="AlphaFoldDB" id="A0A8J9VR79"/>
<feature type="non-terminal residue" evidence="3">
    <location>
        <position position="301"/>
    </location>
</feature>
<keyword evidence="4" id="KW-1185">Reference proteome</keyword>
<accession>A0A8J9VR79</accession>
<evidence type="ECO:0000259" key="2">
    <source>
        <dbReference type="Pfam" id="PF10523"/>
    </source>
</evidence>
<evidence type="ECO:0000256" key="1">
    <source>
        <dbReference type="SAM" id="MobiDB-lite"/>
    </source>
</evidence>